<keyword evidence="3" id="KW-1185">Reference proteome</keyword>
<dbReference type="PANTHER" id="PTHR40078:SF1">
    <property type="entry name" value="INTEGRAL MEMBRANE PROTEIN"/>
    <property type="match status" value="1"/>
</dbReference>
<feature type="transmembrane region" description="Helical" evidence="1">
    <location>
        <begin position="170"/>
        <end position="191"/>
    </location>
</feature>
<evidence type="ECO:0000256" key="1">
    <source>
        <dbReference type="SAM" id="Phobius"/>
    </source>
</evidence>
<reference evidence="2 3" key="1">
    <citation type="journal article" date="2015" name="Int. J. Syst. Evol. Microbiol.">
        <title>Sporolactobacillus shoreae sp. nov. and Sporolactobacillus spathodeae sp. nov., two spore-forming lactic acid bacteria isolated from tree barks in Thailand.</title>
        <authorList>
            <person name="Thamacharoensuk T."/>
            <person name="Kitahara M."/>
            <person name="Ohkuma M."/>
            <person name="Thongchul N."/>
            <person name="Tanasupawat S."/>
        </authorList>
    </citation>
    <scope>NUCLEOTIDE SEQUENCE [LARGE SCALE GENOMIC DNA]</scope>
    <source>
        <strain evidence="2 3">BK92</strain>
    </source>
</reference>
<dbReference type="AlphaFoldDB" id="A0A4Z0GN24"/>
<protein>
    <submittedName>
        <fullName evidence="2">Uncharacterized protein</fullName>
    </submittedName>
</protein>
<keyword evidence="1" id="KW-1133">Transmembrane helix</keyword>
<feature type="transmembrane region" description="Helical" evidence="1">
    <location>
        <begin position="73"/>
        <end position="92"/>
    </location>
</feature>
<dbReference type="Pfam" id="PF19700">
    <property type="entry name" value="DUF6198"/>
    <property type="match status" value="1"/>
</dbReference>
<dbReference type="OrthoDB" id="2964383at2"/>
<name>A0A4Z0GN24_9BACL</name>
<comment type="caution">
    <text evidence="2">The sequence shown here is derived from an EMBL/GenBank/DDBJ whole genome shotgun (WGS) entry which is preliminary data.</text>
</comment>
<keyword evidence="1" id="KW-0472">Membrane</keyword>
<feature type="transmembrane region" description="Helical" evidence="1">
    <location>
        <begin position="141"/>
        <end position="164"/>
    </location>
</feature>
<gene>
    <name evidence="2" type="ORF">E4665_11650</name>
</gene>
<evidence type="ECO:0000313" key="3">
    <source>
        <dbReference type="Proteomes" id="UP000298347"/>
    </source>
</evidence>
<accession>A0A4Z0GN24</accession>
<dbReference type="PANTHER" id="PTHR40078">
    <property type="entry name" value="INTEGRAL MEMBRANE PROTEIN-RELATED"/>
    <property type="match status" value="1"/>
</dbReference>
<proteinExistence type="predicted"/>
<feature type="transmembrane region" description="Helical" evidence="1">
    <location>
        <begin position="31"/>
        <end position="53"/>
    </location>
</feature>
<evidence type="ECO:0000313" key="2">
    <source>
        <dbReference type="EMBL" id="TGA97553.1"/>
    </source>
</evidence>
<dbReference type="EMBL" id="SRJD01000013">
    <property type="protein sequence ID" value="TGA97553.1"/>
    <property type="molecule type" value="Genomic_DNA"/>
</dbReference>
<feature type="transmembrane region" description="Helical" evidence="1">
    <location>
        <begin position="98"/>
        <end position="120"/>
    </location>
</feature>
<dbReference type="Proteomes" id="UP000298347">
    <property type="component" value="Unassembled WGS sequence"/>
</dbReference>
<sequence length="221" mass="24557">MLVSVLLNAFGNALTVKTALGSAPWTAASLNLSSVFGITVGQALIIVGFIVLIADDFLRGRRSRSLLRDSFNFLYVLSFGYMIDVWLLLMRHMTVNGFILRIAVCVFGIMCIGCALSIYFRVNLVLHPFDDLMKILREKFFHGNVVLAQRVSLGIPLAVGLSIGLVRHQLIGISIGTAVSFLCMGYFILLFDKVLKLHLDRKWTISLPLHHGHHVHAHSKV</sequence>
<keyword evidence="1" id="KW-0812">Transmembrane</keyword>
<dbReference type="InterPro" id="IPR038750">
    <property type="entry name" value="YczE/YyaS-like"/>
</dbReference>
<organism evidence="2 3">
    <name type="scientific">Sporolactobacillus shoreae</name>
    <dbReference type="NCBI Taxonomy" id="1465501"/>
    <lineage>
        <taxon>Bacteria</taxon>
        <taxon>Bacillati</taxon>
        <taxon>Bacillota</taxon>
        <taxon>Bacilli</taxon>
        <taxon>Bacillales</taxon>
        <taxon>Sporolactobacillaceae</taxon>
        <taxon>Sporolactobacillus</taxon>
    </lineage>
</organism>